<comment type="caution">
    <text evidence="2">The sequence shown here is derived from an EMBL/GenBank/DDBJ whole genome shotgun (WGS) entry which is preliminary data.</text>
</comment>
<keyword evidence="1" id="KW-1133">Transmembrane helix</keyword>
<keyword evidence="3" id="KW-1185">Reference proteome</keyword>
<proteinExistence type="predicted"/>
<keyword evidence="1" id="KW-0812">Transmembrane</keyword>
<organism evidence="2 3">
    <name type="scientific">Enterobacter intestinihominis</name>
    <dbReference type="NCBI Taxonomy" id="3133180"/>
    <lineage>
        <taxon>Bacteria</taxon>
        <taxon>Pseudomonadati</taxon>
        <taxon>Pseudomonadota</taxon>
        <taxon>Gammaproteobacteria</taxon>
        <taxon>Enterobacterales</taxon>
        <taxon>Enterobacteriaceae</taxon>
        <taxon>Enterobacter</taxon>
    </lineage>
</organism>
<dbReference type="RefSeq" id="WP_063160407.1">
    <property type="nucleotide sequence ID" value="NZ_JBBNPZ010000015.1"/>
</dbReference>
<dbReference type="EMBL" id="JBEBZA010000015">
    <property type="protein sequence ID" value="MES0427532.1"/>
    <property type="molecule type" value="Genomic_DNA"/>
</dbReference>
<reference evidence="3" key="1">
    <citation type="journal article" date="2024" name="Commun. Biol.">
        <title>Bacillamide D produced by Bacillus cereus from the mouse intestinal bacterial collection (miBC) is a potent cytotoxin in vitro.</title>
        <authorList>
            <person name="Hohmann M."/>
            <person name="Brunner V."/>
            <person name="Johannes W."/>
            <person name="Schum D."/>
            <person name="Carroll L.M."/>
            <person name="Liu T."/>
            <person name="Sasaki D."/>
            <person name="Bosch J."/>
            <person name="Clavel T."/>
            <person name="Sieber S.A."/>
            <person name="Zeller G."/>
            <person name="Tschurtschenthaler M."/>
            <person name="Janssen K.P."/>
            <person name="Gulder T.A.M."/>
        </authorList>
    </citation>
    <scope>NUCLEOTIDE SEQUENCE [LARGE SCALE GENOMIC DNA]</scope>
    <source>
        <strain evidence="3">LK_304 Iso 8</strain>
    </source>
</reference>
<feature type="transmembrane region" description="Helical" evidence="1">
    <location>
        <begin position="127"/>
        <end position="145"/>
    </location>
</feature>
<feature type="transmembrane region" description="Helical" evidence="1">
    <location>
        <begin position="15"/>
        <end position="42"/>
    </location>
</feature>
<accession>A0ABV1ZGW5</accession>
<evidence type="ECO:0000256" key="1">
    <source>
        <dbReference type="SAM" id="Phobius"/>
    </source>
</evidence>
<gene>
    <name evidence="2" type="ORF">ABMC12_14760</name>
</gene>
<evidence type="ECO:0000313" key="3">
    <source>
        <dbReference type="Proteomes" id="UP001467192"/>
    </source>
</evidence>
<feature type="transmembrane region" description="Helical" evidence="1">
    <location>
        <begin position="81"/>
        <end position="100"/>
    </location>
</feature>
<sequence length="176" mass="20278">MDKLILLVNHPLDGLMLLIGGAIASIFGTVIKDGILKILSLFSSKFKKRRMSIRRNLHQLAHLLMQDSTYMSLYLFRTVRMSVVWSTYLLLCILVSNLMYQKLDFFEVKSSLGLEMPSFTDFSNSDVVLVHFLMVSILVTAYLVFSSGYKISNQLRIIQKALQIRARQLRFDHILK</sequence>
<protein>
    <submittedName>
        <fullName evidence="2">Uncharacterized protein</fullName>
    </submittedName>
</protein>
<dbReference type="Proteomes" id="UP001467192">
    <property type="component" value="Unassembled WGS sequence"/>
</dbReference>
<evidence type="ECO:0000313" key="2">
    <source>
        <dbReference type="EMBL" id="MES0427532.1"/>
    </source>
</evidence>
<keyword evidence="1" id="KW-0472">Membrane</keyword>
<name>A0ABV1ZGW5_9ENTR</name>